<reference evidence="2 3" key="1">
    <citation type="submission" date="2016-03" db="EMBL/GenBank/DDBJ databases">
        <title>Niastella vici sp. nov., isolated from farmland soil.</title>
        <authorList>
            <person name="Chen L."/>
            <person name="Wang D."/>
            <person name="Yang S."/>
            <person name="Wang G."/>
        </authorList>
    </citation>
    <scope>NUCLEOTIDE SEQUENCE [LARGE SCALE GENOMIC DNA]</scope>
    <source>
        <strain evidence="2 3">DJ57</strain>
    </source>
</reference>
<dbReference type="RefSeq" id="WP_081150373.1">
    <property type="nucleotide sequence ID" value="NZ_LVYD01000055.1"/>
</dbReference>
<name>A0A1V9FUH6_9BACT</name>
<keyword evidence="3" id="KW-1185">Reference proteome</keyword>
<organism evidence="2 3">
    <name type="scientific">Niastella vici</name>
    <dbReference type="NCBI Taxonomy" id="1703345"/>
    <lineage>
        <taxon>Bacteria</taxon>
        <taxon>Pseudomonadati</taxon>
        <taxon>Bacteroidota</taxon>
        <taxon>Chitinophagia</taxon>
        <taxon>Chitinophagales</taxon>
        <taxon>Chitinophagaceae</taxon>
        <taxon>Niastella</taxon>
    </lineage>
</organism>
<keyword evidence="1" id="KW-1133">Transmembrane helix</keyword>
<dbReference type="Proteomes" id="UP000192796">
    <property type="component" value="Unassembled WGS sequence"/>
</dbReference>
<feature type="transmembrane region" description="Helical" evidence="1">
    <location>
        <begin position="12"/>
        <end position="29"/>
    </location>
</feature>
<accession>A0A1V9FUH6</accession>
<evidence type="ECO:0000313" key="3">
    <source>
        <dbReference type="Proteomes" id="UP000192796"/>
    </source>
</evidence>
<keyword evidence="1" id="KW-0812">Transmembrane</keyword>
<dbReference type="EMBL" id="LVYD01000055">
    <property type="protein sequence ID" value="OQP61886.1"/>
    <property type="molecule type" value="Genomic_DNA"/>
</dbReference>
<dbReference type="AlphaFoldDB" id="A0A1V9FUH6"/>
<evidence type="ECO:0000313" key="2">
    <source>
        <dbReference type="EMBL" id="OQP61886.1"/>
    </source>
</evidence>
<proteinExistence type="predicted"/>
<evidence type="ECO:0000256" key="1">
    <source>
        <dbReference type="SAM" id="Phobius"/>
    </source>
</evidence>
<protein>
    <recommendedName>
        <fullName evidence="4">Cytochrome c family protein</fullName>
    </recommendedName>
</protein>
<evidence type="ECO:0008006" key="4">
    <source>
        <dbReference type="Google" id="ProtNLM"/>
    </source>
</evidence>
<dbReference type="OrthoDB" id="280897at2"/>
<sequence length="478" mass="53268">MKEAYKRNRIFIYAALIAFSLYLASFVLYPQKLPNAVIKYCVIGFDTIPFTTKVPPDVGGRYINNVSNQQDINCFAWWEFIALNWSLPEGDFFGKPFDTLYPVQWETYITKEALFPPKGAPPVSWNSLAAVKKNITLAGKRVSTTAKILTVSSKFTPEALSRFDSTVIDSGGSQQVFPFNGPNWLGAQNNTNVWYEVRLNKDLYNYVVANQFYNANNQVTYVSKGTRMSLPYGVPNTDTIGAIECKAAWMEVNDIKNPKWKRYKLSKAVVQDLNTGLYRNTVLALVGLHILHKTQSQQSWVWATFEQIDNVPANPGNVCDTCGYNFYNPHCTNCSPNQPPSYYITPGGRGPSPIQVTRVNALDQSATSVNSTVQKFIGQNYPGSVWQYYQLVNVIWSQNYGKTSQDSLRVPLNTTILNQPGTNVANTTLETYIQGSACFSCHKMATVASSTTFASDFSFAMGSASAPATKRSLSKMSK</sequence>
<keyword evidence="1" id="KW-0472">Membrane</keyword>
<gene>
    <name evidence="2" type="ORF">A3860_30955</name>
</gene>
<dbReference type="STRING" id="1703345.A3860_30955"/>
<comment type="caution">
    <text evidence="2">The sequence shown here is derived from an EMBL/GenBank/DDBJ whole genome shotgun (WGS) entry which is preliminary data.</text>
</comment>